<dbReference type="Proteomes" id="UP001365846">
    <property type="component" value="Unassembled WGS sequence"/>
</dbReference>
<evidence type="ECO:0000313" key="1">
    <source>
        <dbReference type="EMBL" id="MEJ8815634.1"/>
    </source>
</evidence>
<proteinExistence type="predicted"/>
<accession>A0ABU8VPP9</accession>
<reference evidence="1 2" key="1">
    <citation type="submission" date="2024-03" db="EMBL/GenBank/DDBJ databases">
        <title>Novel species of the genus Variovorax.</title>
        <authorList>
            <person name="Liu Q."/>
            <person name="Xin Y.-H."/>
        </authorList>
    </citation>
    <scope>NUCLEOTIDE SEQUENCE [LARGE SCALE GENOMIC DNA]</scope>
    <source>
        <strain evidence="1 2">KACC 18899</strain>
    </source>
</reference>
<organism evidence="1 2">
    <name type="scientific">Variovorax ureilyticus</name>
    <dbReference type="NCBI Taxonomy" id="1836198"/>
    <lineage>
        <taxon>Bacteria</taxon>
        <taxon>Pseudomonadati</taxon>
        <taxon>Pseudomonadota</taxon>
        <taxon>Betaproteobacteria</taxon>
        <taxon>Burkholderiales</taxon>
        <taxon>Comamonadaceae</taxon>
        <taxon>Variovorax</taxon>
    </lineage>
</organism>
<dbReference type="EMBL" id="JBBKZU010000022">
    <property type="protein sequence ID" value="MEJ8815634.1"/>
    <property type="molecule type" value="Genomic_DNA"/>
</dbReference>
<name>A0ABU8VPP9_9BURK</name>
<protein>
    <submittedName>
        <fullName evidence="1">Uncharacterized protein</fullName>
    </submittedName>
</protein>
<evidence type="ECO:0000313" key="2">
    <source>
        <dbReference type="Proteomes" id="UP001365846"/>
    </source>
</evidence>
<dbReference type="RefSeq" id="WP_340360835.1">
    <property type="nucleotide sequence ID" value="NZ_JBBKZU010000022.1"/>
</dbReference>
<sequence>MDADLDRVFAKTEKGRQELAARSRNLSVRARAALILVNGTDGVRVLRGKLGPGAMAVIEDLLHAGLIEPRGPAQDKPPGGAIAPPATAAPGAALSDFREQLRTLQREALACLTPHFGPDVLIVAGPLLAATSFEAFADELASIERKLAIYVGKTQAARIVAALRA</sequence>
<gene>
    <name evidence="1" type="ORF">WKW77_31540</name>
</gene>
<comment type="caution">
    <text evidence="1">The sequence shown here is derived from an EMBL/GenBank/DDBJ whole genome shotgun (WGS) entry which is preliminary data.</text>
</comment>
<keyword evidence="2" id="KW-1185">Reference proteome</keyword>